<organism evidence="1 2">
    <name type="scientific">Channa striata</name>
    <name type="common">Snakehead murrel</name>
    <name type="synonym">Ophicephalus striatus</name>
    <dbReference type="NCBI Taxonomy" id="64152"/>
    <lineage>
        <taxon>Eukaryota</taxon>
        <taxon>Metazoa</taxon>
        <taxon>Chordata</taxon>
        <taxon>Craniata</taxon>
        <taxon>Vertebrata</taxon>
        <taxon>Euteleostomi</taxon>
        <taxon>Actinopterygii</taxon>
        <taxon>Neopterygii</taxon>
        <taxon>Teleostei</taxon>
        <taxon>Neoteleostei</taxon>
        <taxon>Acanthomorphata</taxon>
        <taxon>Anabantaria</taxon>
        <taxon>Anabantiformes</taxon>
        <taxon>Channoidei</taxon>
        <taxon>Channidae</taxon>
        <taxon>Channa</taxon>
    </lineage>
</organism>
<keyword evidence="2" id="KW-1185">Reference proteome</keyword>
<comment type="caution">
    <text evidence="1">The sequence shown here is derived from an EMBL/GenBank/DDBJ whole genome shotgun (WGS) entry which is preliminary data.</text>
</comment>
<accession>A0AA88RZ14</accession>
<reference evidence="1" key="1">
    <citation type="submission" date="2023-07" db="EMBL/GenBank/DDBJ databases">
        <title>Chromosome-level Genome Assembly of Striped Snakehead (Channa striata).</title>
        <authorList>
            <person name="Liu H."/>
        </authorList>
    </citation>
    <scope>NUCLEOTIDE SEQUENCE</scope>
    <source>
        <strain evidence="1">Gz</strain>
        <tissue evidence="1">Muscle</tissue>
    </source>
</reference>
<evidence type="ECO:0000313" key="2">
    <source>
        <dbReference type="Proteomes" id="UP001187415"/>
    </source>
</evidence>
<dbReference type="AlphaFoldDB" id="A0AA88RZ14"/>
<gene>
    <name evidence="1" type="ORF">Q5P01_021551</name>
</gene>
<dbReference type="Proteomes" id="UP001187415">
    <property type="component" value="Unassembled WGS sequence"/>
</dbReference>
<dbReference type="EMBL" id="JAUPFM010000017">
    <property type="protein sequence ID" value="KAK2824376.1"/>
    <property type="molecule type" value="Genomic_DNA"/>
</dbReference>
<sequence>MIISKSFTASFLASHQHIIVETKTRLLKLDTGLSVKGIWTRVSVWTELLESSQQPFPVVNHPELQINRRMWQHDDS</sequence>
<evidence type="ECO:0000313" key="1">
    <source>
        <dbReference type="EMBL" id="KAK2824376.1"/>
    </source>
</evidence>
<proteinExistence type="predicted"/>
<protein>
    <submittedName>
        <fullName evidence="1">Uncharacterized protein</fullName>
    </submittedName>
</protein>
<name>A0AA88RZ14_CHASR</name>